<dbReference type="EMBL" id="BFEA01000004">
    <property type="protein sequence ID" value="GBG59371.1"/>
    <property type="molecule type" value="Genomic_DNA"/>
</dbReference>
<accession>A0A388JNM0</accession>
<dbReference type="Pfam" id="PF00271">
    <property type="entry name" value="Helicase_C"/>
    <property type="match status" value="1"/>
</dbReference>
<dbReference type="GO" id="GO:0005524">
    <property type="term" value="F:ATP binding"/>
    <property type="evidence" value="ECO:0007669"/>
    <property type="project" value="UniProtKB-UniRule"/>
</dbReference>
<dbReference type="InterPro" id="IPR000629">
    <property type="entry name" value="RNA-helicase_DEAD-box_CS"/>
</dbReference>
<dbReference type="OrthoDB" id="10259640at2759"/>
<evidence type="ECO:0000256" key="7">
    <source>
        <dbReference type="SAM" id="MobiDB-lite"/>
    </source>
</evidence>
<dbReference type="AlphaFoldDB" id="A0A388JNM0"/>
<keyword evidence="3 6" id="KW-0347">Helicase</keyword>
<dbReference type="PROSITE" id="PS00039">
    <property type="entry name" value="DEAD_ATP_HELICASE"/>
    <property type="match status" value="1"/>
</dbReference>
<comment type="domain">
    <text evidence="6">The Q motif is unique to and characteristic of the DEAD box family of RNA helicases and controls ATP binding and hydrolysis.</text>
</comment>
<dbReference type="InterPro" id="IPR001650">
    <property type="entry name" value="Helicase_C-like"/>
</dbReference>
<dbReference type="EC" id="3.6.4.13" evidence="6"/>
<keyword evidence="5 6" id="KW-0694">RNA-binding</keyword>
<dbReference type="InterPro" id="IPR014001">
    <property type="entry name" value="Helicase_ATP-bd"/>
</dbReference>
<feature type="compositionally biased region" description="Polar residues" evidence="7">
    <location>
        <begin position="7"/>
        <end position="16"/>
    </location>
</feature>
<evidence type="ECO:0000256" key="2">
    <source>
        <dbReference type="ARBA" id="ARBA00022801"/>
    </source>
</evidence>
<evidence type="ECO:0000313" key="9">
    <source>
        <dbReference type="EMBL" id="GBG59371.1"/>
    </source>
</evidence>
<dbReference type="SUPFAM" id="SSF52540">
    <property type="entry name" value="P-loop containing nucleoside triphosphate hydrolases"/>
    <property type="match status" value="1"/>
</dbReference>
<evidence type="ECO:0000256" key="3">
    <source>
        <dbReference type="ARBA" id="ARBA00022806"/>
    </source>
</evidence>
<dbReference type="Gramene" id="GBG59371">
    <property type="protein sequence ID" value="GBG59371"/>
    <property type="gene ID" value="CBR_g38399"/>
</dbReference>
<comment type="catalytic activity">
    <reaction evidence="6">
        <text>ATP + H2O = ADP + phosphate + H(+)</text>
        <dbReference type="Rhea" id="RHEA:13065"/>
        <dbReference type="ChEBI" id="CHEBI:15377"/>
        <dbReference type="ChEBI" id="CHEBI:15378"/>
        <dbReference type="ChEBI" id="CHEBI:30616"/>
        <dbReference type="ChEBI" id="CHEBI:43474"/>
        <dbReference type="ChEBI" id="CHEBI:456216"/>
        <dbReference type="EC" id="3.6.4.13"/>
    </reaction>
</comment>
<comment type="function">
    <text evidence="6">RNA helicase.</text>
</comment>
<evidence type="ECO:0000256" key="6">
    <source>
        <dbReference type="RuleBase" id="RU365068"/>
    </source>
</evidence>
<dbReference type="Proteomes" id="UP000265515">
    <property type="component" value="Unassembled WGS sequence"/>
</dbReference>
<evidence type="ECO:0000259" key="8">
    <source>
        <dbReference type="PROSITE" id="PS51192"/>
    </source>
</evidence>
<dbReference type="PANTHER" id="PTHR24031">
    <property type="entry name" value="RNA HELICASE"/>
    <property type="match status" value="1"/>
</dbReference>
<dbReference type="GO" id="GO:0016787">
    <property type="term" value="F:hydrolase activity"/>
    <property type="evidence" value="ECO:0007669"/>
    <property type="project" value="UniProtKB-KW"/>
</dbReference>
<evidence type="ECO:0000256" key="5">
    <source>
        <dbReference type="ARBA" id="ARBA00022884"/>
    </source>
</evidence>
<dbReference type="OMA" id="QSAIMCP"/>
<feature type="region of interest" description="Disordered" evidence="7">
    <location>
        <begin position="1"/>
        <end position="42"/>
    </location>
</feature>
<dbReference type="GO" id="GO:0003723">
    <property type="term" value="F:RNA binding"/>
    <property type="evidence" value="ECO:0007669"/>
    <property type="project" value="UniProtKB-UniRule"/>
</dbReference>
<gene>
    <name evidence="9" type="ORF">CBR_g38399</name>
</gene>
<feature type="domain" description="Helicase ATP-binding" evidence="8">
    <location>
        <begin position="70"/>
        <end position="162"/>
    </location>
</feature>
<evidence type="ECO:0000256" key="4">
    <source>
        <dbReference type="ARBA" id="ARBA00022840"/>
    </source>
</evidence>
<sequence length="263" mass="29386">MHLTAVTAGNQSTESVSSDEVEHDGWGGIVGHLPDERAGRPDLRCSQDRRQVSLDERGTADWRQRCQGGKGESEYRLNIKICAPGRLLQHMDEAPNFDSCDLQMLVLDEADRILDLGLGFAKTLNAIIANLPMSRQTLLFSATQTKSVRDLARLSLRDPEYLSVHAESAPATPSEPRQSAIMCPLHKKLDILWSFIKSHLRGKILVFLTSCKQVKFGYEAFRRLPPGVPLKCLHGKMKQMQRMVVFYEYCESKSAALFATGPS</sequence>
<keyword evidence="10" id="KW-1185">Reference proteome</keyword>
<organism evidence="9 10">
    <name type="scientific">Chara braunii</name>
    <name type="common">Braun's stonewort</name>
    <dbReference type="NCBI Taxonomy" id="69332"/>
    <lineage>
        <taxon>Eukaryota</taxon>
        <taxon>Viridiplantae</taxon>
        <taxon>Streptophyta</taxon>
        <taxon>Charophyceae</taxon>
        <taxon>Charales</taxon>
        <taxon>Characeae</taxon>
        <taxon>Chara</taxon>
    </lineage>
</organism>
<keyword evidence="1 6" id="KW-0547">Nucleotide-binding</keyword>
<dbReference type="STRING" id="69332.A0A388JNM0"/>
<protein>
    <recommendedName>
        <fullName evidence="6">ATP-dependent RNA helicase</fullName>
        <ecNumber evidence="6">3.6.4.13</ecNumber>
    </recommendedName>
</protein>
<dbReference type="InterPro" id="IPR027417">
    <property type="entry name" value="P-loop_NTPase"/>
</dbReference>
<proteinExistence type="inferred from homology"/>
<keyword evidence="2 6" id="KW-0378">Hydrolase</keyword>
<evidence type="ECO:0000313" key="10">
    <source>
        <dbReference type="Proteomes" id="UP000265515"/>
    </source>
</evidence>
<feature type="compositionally biased region" description="Basic and acidic residues" evidence="7">
    <location>
        <begin position="33"/>
        <end position="42"/>
    </location>
</feature>
<name>A0A388JNM0_CHABU</name>
<comment type="similarity">
    <text evidence="6">Belongs to the DEAD box helicase family.</text>
</comment>
<reference evidence="9 10" key="1">
    <citation type="journal article" date="2018" name="Cell">
        <title>The Chara Genome: Secondary Complexity and Implications for Plant Terrestrialization.</title>
        <authorList>
            <person name="Nishiyama T."/>
            <person name="Sakayama H."/>
            <person name="Vries J.D."/>
            <person name="Buschmann H."/>
            <person name="Saint-Marcoux D."/>
            <person name="Ullrich K.K."/>
            <person name="Haas F.B."/>
            <person name="Vanderstraeten L."/>
            <person name="Becker D."/>
            <person name="Lang D."/>
            <person name="Vosolsobe S."/>
            <person name="Rombauts S."/>
            <person name="Wilhelmsson P.K.I."/>
            <person name="Janitza P."/>
            <person name="Kern R."/>
            <person name="Heyl A."/>
            <person name="Rumpler F."/>
            <person name="Villalobos L.I.A.C."/>
            <person name="Clay J.M."/>
            <person name="Skokan R."/>
            <person name="Toyoda A."/>
            <person name="Suzuki Y."/>
            <person name="Kagoshima H."/>
            <person name="Schijlen E."/>
            <person name="Tajeshwar N."/>
            <person name="Catarino B."/>
            <person name="Hetherington A.J."/>
            <person name="Saltykova A."/>
            <person name="Bonnot C."/>
            <person name="Breuninger H."/>
            <person name="Symeonidi A."/>
            <person name="Radhakrishnan G.V."/>
            <person name="Van Nieuwerburgh F."/>
            <person name="Deforce D."/>
            <person name="Chang C."/>
            <person name="Karol K.G."/>
            <person name="Hedrich R."/>
            <person name="Ulvskov P."/>
            <person name="Glockner G."/>
            <person name="Delwiche C.F."/>
            <person name="Petrasek J."/>
            <person name="Van de Peer Y."/>
            <person name="Friml J."/>
            <person name="Beilby M."/>
            <person name="Dolan L."/>
            <person name="Kohara Y."/>
            <person name="Sugano S."/>
            <person name="Fujiyama A."/>
            <person name="Delaux P.-M."/>
            <person name="Quint M."/>
            <person name="TheiBen G."/>
            <person name="Hagemann M."/>
            <person name="Harholt J."/>
            <person name="Dunand C."/>
            <person name="Zachgo S."/>
            <person name="Langdale J."/>
            <person name="Maumus F."/>
            <person name="Straeten D.V.D."/>
            <person name="Gould S.B."/>
            <person name="Rensing S.A."/>
        </authorList>
    </citation>
    <scope>NUCLEOTIDE SEQUENCE [LARGE SCALE GENOMIC DNA]</scope>
    <source>
        <strain evidence="9 10">S276</strain>
    </source>
</reference>
<evidence type="ECO:0000256" key="1">
    <source>
        <dbReference type="ARBA" id="ARBA00022741"/>
    </source>
</evidence>
<dbReference type="InterPro" id="IPR011545">
    <property type="entry name" value="DEAD/DEAH_box_helicase_dom"/>
</dbReference>
<dbReference type="GO" id="GO:0003724">
    <property type="term" value="F:RNA helicase activity"/>
    <property type="evidence" value="ECO:0007669"/>
    <property type="project" value="UniProtKB-EC"/>
</dbReference>
<comment type="caution">
    <text evidence="9">The sequence shown here is derived from an EMBL/GenBank/DDBJ whole genome shotgun (WGS) entry which is preliminary data.</text>
</comment>
<dbReference type="Pfam" id="PF00270">
    <property type="entry name" value="DEAD"/>
    <property type="match status" value="1"/>
</dbReference>
<dbReference type="PROSITE" id="PS51192">
    <property type="entry name" value="HELICASE_ATP_BIND_1"/>
    <property type="match status" value="1"/>
</dbReference>
<dbReference type="Gene3D" id="3.40.50.300">
    <property type="entry name" value="P-loop containing nucleotide triphosphate hydrolases"/>
    <property type="match status" value="2"/>
</dbReference>
<keyword evidence="4 6" id="KW-0067">ATP-binding</keyword>